<dbReference type="EMBL" id="OE839883">
    <property type="protein sequence ID" value="CAD7588848.1"/>
    <property type="molecule type" value="Genomic_DNA"/>
</dbReference>
<dbReference type="Gene3D" id="3.30.560.10">
    <property type="entry name" value="Glucose Oxidase, domain 3"/>
    <property type="match status" value="1"/>
</dbReference>
<gene>
    <name evidence="1" type="ORF">TGEB3V08_LOCUS2868</name>
</gene>
<dbReference type="SUPFAM" id="SSF54373">
    <property type="entry name" value="FAD-linked reductases, C-terminal domain"/>
    <property type="match status" value="1"/>
</dbReference>
<evidence type="ECO:0000313" key="1">
    <source>
        <dbReference type="EMBL" id="CAD7588848.1"/>
    </source>
</evidence>
<organism evidence="1">
    <name type="scientific">Timema genevievae</name>
    <name type="common">Walking stick</name>
    <dbReference type="NCBI Taxonomy" id="629358"/>
    <lineage>
        <taxon>Eukaryota</taxon>
        <taxon>Metazoa</taxon>
        <taxon>Ecdysozoa</taxon>
        <taxon>Arthropoda</taxon>
        <taxon>Hexapoda</taxon>
        <taxon>Insecta</taxon>
        <taxon>Pterygota</taxon>
        <taxon>Neoptera</taxon>
        <taxon>Polyneoptera</taxon>
        <taxon>Phasmatodea</taxon>
        <taxon>Timematodea</taxon>
        <taxon>Timematoidea</taxon>
        <taxon>Timematidae</taxon>
        <taxon>Timema</taxon>
    </lineage>
</organism>
<reference evidence="1" key="1">
    <citation type="submission" date="2020-11" db="EMBL/GenBank/DDBJ databases">
        <authorList>
            <person name="Tran Van P."/>
        </authorList>
    </citation>
    <scope>NUCLEOTIDE SEQUENCE</scope>
</reference>
<proteinExistence type="predicted"/>
<protein>
    <submittedName>
        <fullName evidence="1">Uncharacterized protein</fullName>
    </submittedName>
</protein>
<dbReference type="AlphaFoldDB" id="A0A7R9PIU5"/>
<sequence>MPRLHCPVSNRYSFPPNFQSQYIYSISPSKRWPIDDFRVYEPIIYKDSFSALETLLRTLSRDFIEGKNNYPYTHPMIYPNYQSHPFDVKILVEAFNISQKLSQTKTLKDIGVQE</sequence>
<name>A0A7R9PIU5_TIMGE</name>
<accession>A0A7R9PIU5</accession>